<dbReference type="GO" id="GO:0005886">
    <property type="term" value="C:plasma membrane"/>
    <property type="evidence" value="ECO:0007669"/>
    <property type="project" value="TreeGrafter"/>
</dbReference>
<dbReference type="SUPFAM" id="SSF82693">
    <property type="entry name" value="Multidrug efflux transporter AcrB pore domain, PN1, PN2, PC1 and PC2 subdomains"/>
    <property type="match status" value="3"/>
</dbReference>
<dbReference type="Gene3D" id="3.30.70.1430">
    <property type="entry name" value="Multidrug efflux transporter AcrB pore domain"/>
    <property type="match status" value="2"/>
</dbReference>
<keyword evidence="1" id="KW-1133">Transmembrane helix</keyword>
<dbReference type="RefSeq" id="WP_012110440.1">
    <property type="nucleotide sequence ID" value="NC_009719.1"/>
</dbReference>
<accession>A7HTC1</accession>
<dbReference type="HOGENOM" id="CLU_002755_1_2_5"/>
<evidence type="ECO:0000256" key="1">
    <source>
        <dbReference type="SAM" id="Phobius"/>
    </source>
</evidence>
<feature type="transmembrane region" description="Helical" evidence="1">
    <location>
        <begin position="980"/>
        <end position="1002"/>
    </location>
</feature>
<reference evidence="2 3" key="1">
    <citation type="journal article" date="2011" name="Stand. Genomic Sci.">
        <title>Complete genome sequence of Parvibaculum lavamentivorans type strain (DS-1(T)).</title>
        <authorList>
            <person name="Schleheck D."/>
            <person name="Weiss M."/>
            <person name="Pitluck S."/>
            <person name="Bruce D."/>
            <person name="Land M.L."/>
            <person name="Han S."/>
            <person name="Saunders E."/>
            <person name="Tapia R."/>
            <person name="Detter C."/>
            <person name="Brettin T."/>
            <person name="Han J."/>
            <person name="Woyke T."/>
            <person name="Goodwin L."/>
            <person name="Pennacchio L."/>
            <person name="Nolan M."/>
            <person name="Cook A.M."/>
            <person name="Kjelleberg S."/>
            <person name="Thomas T."/>
        </authorList>
    </citation>
    <scope>NUCLEOTIDE SEQUENCE [LARGE SCALE GENOMIC DNA]</scope>
    <source>
        <strain evidence="3">DS-1 / DSM 13023 / NCIMB 13966</strain>
    </source>
</reference>
<dbReference type="KEGG" id="pla:Plav_1535"/>
<sequence length="1030" mass="112189">MNISSISAFSVRNWQFTLVVFGMLIAVGLSAFNSIPRAEDPDMKGPFAIVNVALPGADPADIEKLVIRPIEDAINRLDDLDEIKSRAEDGLAIIQVQFDWSTDPDKKYDDVVREINALRPTLPAGIRRLDINKFRTSLTNVVQVALVSETAPNRVLEDLADDLTDEIYRVPGVRDAEAWGLPRSEVRVSINFGRLANLGIPVTAVANAVGADASELPGGPIHAGARRFNLKTAGGYDSIEDIRNTVIGYFGGNIVRVRDVAEVSWATEEATYLGWYNGERAVFVTANQKEAQNVFDVRNGIYEVLDEFEPHLPADVRMERAFDQTVSVSHRLSRLYLDFAIAVSLVAITLLPLGFRAAGIVMVSIPLSLAMGVALLDFFGFSLNQLSIAGLVLALGLLVDDSIVVVENIERHLREGKKRYEAAIAATSQISLAVVGCTVVLILAFLPLLFLPGGAGKFTRSLPVSVLFTVSASLLVALTIIPFLASRLLSDKAHPEGNIFLRIVMRGIHTIYRPLLHIALGWPRATTFAAMLVCVTSLALVPRIGFSLFPPADSRQFLVQIETPQGTSLQETKKVLDYVTETLRARPEIDWVISNLGRSNPQIYYNENAREQRANKAEAFAQMAEFDQERTPILQDELRAEFNKYPGAQIVLRVFQNGPPIEAPIAVRIFGPDLRVLKELAADVSRIVEDVEGTRDVVNPVRLDRTDYNLGLNTEKAGLLGVPPGEIDRTVRLAIVGETVGAFREADGDEFPIVARLPLEEHHAIQALQNVFVPTASGASIPLNQLSSPYLESSPGRIDRFDRQRLVTVTAYTRTGYNTEKVTNEVFEAIASLPKPPGYDFRAGGEIEARQEGFSGLTNAVLIAIFGILGVLILEFRSFRTTLVVAGVIPLGIVGGLVGLWLSGYSLSFTAVIGFIALIGIEIKSSILLVDFTNQLRRQGVPLKEAVEQAGEIRFLPVLLTSMTAIGGLTALALEGSGLYSPLAFVIIGGLISSTVLSRLVTPAMYLLLAPKELDEPERAHAQMQGAPAD</sequence>
<dbReference type="eggNOG" id="COG0841">
    <property type="taxonomic scope" value="Bacteria"/>
</dbReference>
<feature type="transmembrane region" description="Helical" evidence="1">
    <location>
        <begin position="857"/>
        <end position="876"/>
    </location>
</feature>
<proteinExistence type="predicted"/>
<evidence type="ECO:0000313" key="2">
    <source>
        <dbReference type="EMBL" id="ABS63154.1"/>
    </source>
</evidence>
<dbReference type="Pfam" id="PF00873">
    <property type="entry name" value="ACR_tran"/>
    <property type="match status" value="1"/>
</dbReference>
<feature type="transmembrane region" description="Helical" evidence="1">
    <location>
        <begin position="462"/>
        <end position="485"/>
    </location>
</feature>
<protein>
    <submittedName>
        <fullName evidence="2">Acriflavin resistance protein</fullName>
    </submittedName>
</protein>
<feature type="transmembrane region" description="Helical" evidence="1">
    <location>
        <begin position="335"/>
        <end position="353"/>
    </location>
</feature>
<dbReference type="InterPro" id="IPR027463">
    <property type="entry name" value="AcrB_DN_DC_subdom"/>
</dbReference>
<dbReference type="AlphaFoldDB" id="A7HTC1"/>
<feature type="transmembrane region" description="Helical" evidence="1">
    <location>
        <begin position="360"/>
        <end position="381"/>
    </location>
</feature>
<dbReference type="SUPFAM" id="SSF82866">
    <property type="entry name" value="Multidrug efflux transporter AcrB transmembrane domain"/>
    <property type="match status" value="2"/>
</dbReference>
<feature type="transmembrane region" description="Helical" evidence="1">
    <location>
        <begin position="387"/>
        <end position="409"/>
    </location>
</feature>
<dbReference type="Gene3D" id="1.20.1640.10">
    <property type="entry name" value="Multidrug efflux transporter AcrB transmembrane domain"/>
    <property type="match status" value="2"/>
</dbReference>
<feature type="transmembrane region" description="Helical" evidence="1">
    <location>
        <begin position="953"/>
        <end position="974"/>
    </location>
</feature>
<dbReference type="PRINTS" id="PR00702">
    <property type="entry name" value="ACRIFLAVINRP"/>
</dbReference>
<feature type="transmembrane region" description="Helical" evidence="1">
    <location>
        <begin position="883"/>
        <end position="903"/>
    </location>
</feature>
<dbReference type="Gene3D" id="3.30.2090.10">
    <property type="entry name" value="Multidrug efflux transporter AcrB TolC docking domain, DN and DC subdomains"/>
    <property type="match status" value="2"/>
</dbReference>
<feature type="transmembrane region" description="Helical" evidence="1">
    <location>
        <begin position="430"/>
        <end position="450"/>
    </location>
</feature>
<name>A7HTC1_PARL1</name>
<dbReference type="Gene3D" id="3.30.70.1320">
    <property type="entry name" value="Multidrug efflux transporter AcrB pore domain like"/>
    <property type="match status" value="1"/>
</dbReference>
<gene>
    <name evidence="2" type="ordered locus">Plav_1535</name>
</gene>
<keyword evidence="1" id="KW-0472">Membrane</keyword>
<dbReference type="SUPFAM" id="SSF82714">
    <property type="entry name" value="Multidrug efflux transporter AcrB TolC docking domain, DN and DC subdomains"/>
    <property type="match status" value="2"/>
</dbReference>
<keyword evidence="3" id="KW-1185">Reference proteome</keyword>
<feature type="transmembrane region" description="Helical" evidence="1">
    <location>
        <begin position="909"/>
        <end position="932"/>
    </location>
</feature>
<dbReference type="Gene3D" id="3.30.70.1440">
    <property type="entry name" value="Multidrug efflux transporter AcrB pore domain"/>
    <property type="match status" value="1"/>
</dbReference>
<dbReference type="GO" id="GO:0042910">
    <property type="term" value="F:xenobiotic transmembrane transporter activity"/>
    <property type="evidence" value="ECO:0007669"/>
    <property type="project" value="TreeGrafter"/>
</dbReference>
<dbReference type="Proteomes" id="UP000006377">
    <property type="component" value="Chromosome"/>
</dbReference>
<dbReference type="STRING" id="402881.Plav_1535"/>
<dbReference type="PANTHER" id="PTHR32063:SF24">
    <property type="entry name" value="CATION EFFLUX SYSTEM (ACRB_ACRD_ACRF FAMILY)"/>
    <property type="match status" value="1"/>
</dbReference>
<dbReference type="EMBL" id="CP000774">
    <property type="protein sequence ID" value="ABS63154.1"/>
    <property type="molecule type" value="Genomic_DNA"/>
</dbReference>
<feature type="transmembrane region" description="Helical" evidence="1">
    <location>
        <begin position="515"/>
        <end position="541"/>
    </location>
</feature>
<keyword evidence="1" id="KW-0812">Transmembrane</keyword>
<organism evidence="2 3">
    <name type="scientific">Parvibaculum lavamentivorans (strain DS-1 / DSM 13023 / NCIMB 13966)</name>
    <dbReference type="NCBI Taxonomy" id="402881"/>
    <lineage>
        <taxon>Bacteria</taxon>
        <taxon>Pseudomonadati</taxon>
        <taxon>Pseudomonadota</taxon>
        <taxon>Alphaproteobacteria</taxon>
        <taxon>Hyphomicrobiales</taxon>
        <taxon>Parvibaculaceae</taxon>
        <taxon>Parvibaculum</taxon>
    </lineage>
</organism>
<dbReference type="InterPro" id="IPR001036">
    <property type="entry name" value="Acrflvin-R"/>
</dbReference>
<dbReference type="PANTHER" id="PTHR32063">
    <property type="match status" value="1"/>
</dbReference>
<evidence type="ECO:0000313" key="3">
    <source>
        <dbReference type="Proteomes" id="UP000006377"/>
    </source>
</evidence>
<dbReference type="OrthoDB" id="9798415at2"/>